<evidence type="ECO:0000313" key="1">
    <source>
        <dbReference type="EMBL" id="GBL80501.1"/>
    </source>
</evidence>
<organism evidence="1 2">
    <name type="scientific">Araneus ventricosus</name>
    <name type="common">Orbweaver spider</name>
    <name type="synonym">Epeira ventricosa</name>
    <dbReference type="NCBI Taxonomy" id="182803"/>
    <lineage>
        <taxon>Eukaryota</taxon>
        <taxon>Metazoa</taxon>
        <taxon>Ecdysozoa</taxon>
        <taxon>Arthropoda</taxon>
        <taxon>Chelicerata</taxon>
        <taxon>Arachnida</taxon>
        <taxon>Araneae</taxon>
        <taxon>Araneomorphae</taxon>
        <taxon>Entelegynae</taxon>
        <taxon>Araneoidea</taxon>
        <taxon>Araneidae</taxon>
        <taxon>Araneus</taxon>
    </lineage>
</organism>
<sequence length="138" mass="15351">MDVSKCIMNKTFDDCHKSLSTFCEEGVRENGGLVKPDPAAVTLILGYHGPSPSRDVDLKTCFHWQWFGVRCLPYLPSWDRKKSLLFEGLGWLDRSGEMLVNAPTSKTSELTDGHLSTSGWCHGNSVTVGFRTTTNLQV</sequence>
<dbReference type="Proteomes" id="UP000499080">
    <property type="component" value="Unassembled WGS sequence"/>
</dbReference>
<name>A0A4Y2AKT8_ARAVE</name>
<dbReference type="EMBL" id="BGPR01000022">
    <property type="protein sequence ID" value="GBL80501.1"/>
    <property type="molecule type" value="Genomic_DNA"/>
</dbReference>
<reference evidence="1 2" key="1">
    <citation type="journal article" date="2019" name="Sci. Rep.">
        <title>Orb-weaving spider Araneus ventricosus genome elucidates the spidroin gene catalogue.</title>
        <authorList>
            <person name="Kono N."/>
            <person name="Nakamura H."/>
            <person name="Ohtoshi R."/>
            <person name="Moran D.A.P."/>
            <person name="Shinohara A."/>
            <person name="Yoshida Y."/>
            <person name="Fujiwara M."/>
            <person name="Mori M."/>
            <person name="Tomita M."/>
            <person name="Arakawa K."/>
        </authorList>
    </citation>
    <scope>NUCLEOTIDE SEQUENCE [LARGE SCALE GENOMIC DNA]</scope>
</reference>
<protein>
    <submittedName>
        <fullName evidence="1">Uncharacterized protein</fullName>
    </submittedName>
</protein>
<proteinExistence type="predicted"/>
<evidence type="ECO:0000313" key="2">
    <source>
        <dbReference type="Proteomes" id="UP000499080"/>
    </source>
</evidence>
<accession>A0A4Y2AKT8</accession>
<comment type="caution">
    <text evidence="1">The sequence shown here is derived from an EMBL/GenBank/DDBJ whole genome shotgun (WGS) entry which is preliminary data.</text>
</comment>
<dbReference type="AlphaFoldDB" id="A0A4Y2AKT8"/>
<keyword evidence="2" id="KW-1185">Reference proteome</keyword>
<gene>
    <name evidence="1" type="ORF">AVEN_225207_1</name>
</gene>